<keyword evidence="2" id="KW-1185">Reference proteome</keyword>
<proteinExistence type="predicted"/>
<dbReference type="RefSeq" id="WP_342298071.1">
    <property type="nucleotide sequence ID" value="NZ_JBCEVZ010000022.1"/>
</dbReference>
<comment type="caution">
    <text evidence="1">The sequence shown here is derived from an EMBL/GenBank/DDBJ whole genome shotgun (WGS) entry which is preliminary data.</text>
</comment>
<gene>
    <name evidence="1" type="ORF">AAFH49_10990</name>
</gene>
<accession>A0ABU9LXN5</accession>
<evidence type="ECO:0000313" key="1">
    <source>
        <dbReference type="EMBL" id="MEL5994733.1"/>
    </source>
</evidence>
<reference evidence="1 2" key="1">
    <citation type="journal article" date="2018" name="Arch. Microbiol.">
        <title>Hymenobacter segetis sp. nov., isolated from soil.</title>
        <authorList>
            <person name="Ten L.N."/>
            <person name="Lim S.J."/>
            <person name="Kim B.O."/>
            <person name="Kang I.K."/>
            <person name="Jung H.Y."/>
        </authorList>
    </citation>
    <scope>NUCLEOTIDE SEQUENCE [LARGE SCALE GENOMIC DNA]</scope>
    <source>
        <strain evidence="1 2">S7-3-11</strain>
    </source>
</reference>
<organism evidence="1 2">
    <name type="scientific">Hymenobacter segetis</name>
    <dbReference type="NCBI Taxonomy" id="2025509"/>
    <lineage>
        <taxon>Bacteria</taxon>
        <taxon>Pseudomonadati</taxon>
        <taxon>Bacteroidota</taxon>
        <taxon>Cytophagia</taxon>
        <taxon>Cytophagales</taxon>
        <taxon>Hymenobacteraceae</taxon>
        <taxon>Hymenobacter</taxon>
    </lineage>
</organism>
<sequence length="322" mass="33466">MAVSDNAARRGYIVADATMHQDQRTMHAHYLNHEAAFRAFNPEFDAGFGGRWLAAVEAAEAATGHTERTGALMELTAGLSATMDQARQALQRLFYFVGQAFPDNGGHLDQYGRRGYLAARKQTDKMSGLLQMALAAATRDAAALAAKGFSAALLAELGALATALPAAASAKAIQKGTNAEDRARYVAAQNAAYAYGQAASAAAKICFTERATVALFRLSGPAATPPERHAITAPAGGSKAVAFATALLPDTPLRLRLPAPKKGQTATVYRVSAPDEPLVGGVLLAAGERRLDVLAGELGPAGQLLVVLSGGAYPVRVALAVR</sequence>
<name>A0ABU9LXN5_9BACT</name>
<dbReference type="Proteomes" id="UP001479606">
    <property type="component" value="Unassembled WGS sequence"/>
</dbReference>
<dbReference type="EMBL" id="JBCEVZ010000022">
    <property type="protein sequence ID" value="MEL5994733.1"/>
    <property type="molecule type" value="Genomic_DNA"/>
</dbReference>
<evidence type="ECO:0000313" key="2">
    <source>
        <dbReference type="Proteomes" id="UP001479606"/>
    </source>
</evidence>
<protein>
    <submittedName>
        <fullName evidence="1">Uncharacterized protein</fullName>
    </submittedName>
</protein>